<gene>
    <name evidence="3" type="ORF">E5676_scaffold18G00070</name>
</gene>
<feature type="compositionally biased region" description="Basic and acidic residues" evidence="2">
    <location>
        <begin position="1"/>
        <end position="16"/>
    </location>
</feature>
<protein>
    <submittedName>
        <fullName evidence="3">Vicilin-like seed storage protein</fullName>
    </submittedName>
</protein>
<name>A0A5D3BTB2_CUCMM</name>
<organism evidence="3 4">
    <name type="scientific">Cucumis melo var. makuwa</name>
    <name type="common">Oriental melon</name>
    <dbReference type="NCBI Taxonomy" id="1194695"/>
    <lineage>
        <taxon>Eukaryota</taxon>
        <taxon>Viridiplantae</taxon>
        <taxon>Streptophyta</taxon>
        <taxon>Embryophyta</taxon>
        <taxon>Tracheophyta</taxon>
        <taxon>Spermatophyta</taxon>
        <taxon>Magnoliopsida</taxon>
        <taxon>eudicotyledons</taxon>
        <taxon>Gunneridae</taxon>
        <taxon>Pentapetalae</taxon>
        <taxon>rosids</taxon>
        <taxon>fabids</taxon>
        <taxon>Cucurbitales</taxon>
        <taxon>Cucurbitaceae</taxon>
        <taxon>Benincaseae</taxon>
        <taxon>Cucumis</taxon>
    </lineage>
</organism>
<sequence length="544" mass="62308">MARDRNGELTTKRGSSDDDEPGEREGEDNSAPSKRISGKDSEKDRENSCSDADEGRKRTKSRRKSRENSDSDEKHGKRRGRSSRRKGKSRRRYSSSEEDSDSEDTESDSSMYDSESGYSDSESASMTNSWGKYGIIKETDMWNKRPEFTAWLAEIKKVNLESLANWEEKQMFKEFMEDHNTATFPSKKYYNLDAYYQRKIQKDMKKGHKKVVAGERTVFDDEEQRRQELLIEREKHKEEQVEALKRSMQTGMAQAMKEQARLREEMAYQYKLGNFEAAAAIQRRLDPDVALSEGEEENRKKNDIVARSKTHTTTAQKLSSLSIHPCLAVPLLPSHVLSLSVCLGYESIHACKYGCVLYWKEFEDLQHCPICGESQYKVNDDKDFFFFFCIRLRWWKEGGRGRATELIRLRGWKDDRWGKISSVGGTTMMDKVESISLGGSTTMVRAIMGRIEPLGLGGGTLVGENGRCGDRDQYGDDVGDRTRSLICDIMALLPIRAPSRSSSIVQPRGYLSLLHHKTFPQSHLQFCCKTRTLRNFNFSESLKG</sequence>
<evidence type="ECO:0000256" key="1">
    <source>
        <dbReference type="SAM" id="Coils"/>
    </source>
</evidence>
<reference evidence="3 4" key="1">
    <citation type="submission" date="2019-08" db="EMBL/GenBank/DDBJ databases">
        <title>Draft genome sequences of two oriental melons (Cucumis melo L. var makuwa).</title>
        <authorList>
            <person name="Kwon S.-Y."/>
        </authorList>
    </citation>
    <scope>NUCLEOTIDE SEQUENCE [LARGE SCALE GENOMIC DNA]</scope>
    <source>
        <strain evidence="4">cv. Chang Bougi</strain>
        <tissue evidence="3">Leaf</tissue>
    </source>
</reference>
<evidence type="ECO:0000256" key="2">
    <source>
        <dbReference type="SAM" id="MobiDB-lite"/>
    </source>
</evidence>
<dbReference type="PANTHER" id="PTHR34689:SF1">
    <property type="entry name" value="NUCLEIC ACID-BINDING PROTEIN"/>
    <property type="match status" value="1"/>
</dbReference>
<feature type="region of interest" description="Disordered" evidence="2">
    <location>
        <begin position="1"/>
        <end position="127"/>
    </location>
</feature>
<dbReference type="Proteomes" id="UP000321947">
    <property type="component" value="Unassembled WGS sequence"/>
</dbReference>
<comment type="caution">
    <text evidence="3">The sequence shown here is derived from an EMBL/GenBank/DDBJ whole genome shotgun (WGS) entry which is preliminary data.</text>
</comment>
<keyword evidence="1" id="KW-0175">Coiled coil</keyword>
<dbReference type="AlphaFoldDB" id="A0A5D3BTB2"/>
<feature type="compositionally biased region" description="Acidic residues" evidence="2">
    <location>
        <begin position="17"/>
        <end position="28"/>
    </location>
</feature>
<feature type="compositionally biased region" description="Acidic residues" evidence="2">
    <location>
        <begin position="96"/>
        <end position="107"/>
    </location>
</feature>
<evidence type="ECO:0000313" key="4">
    <source>
        <dbReference type="Proteomes" id="UP000321947"/>
    </source>
</evidence>
<feature type="compositionally biased region" description="Basic and acidic residues" evidence="2">
    <location>
        <begin position="37"/>
        <end position="56"/>
    </location>
</feature>
<feature type="compositionally biased region" description="Low complexity" evidence="2">
    <location>
        <begin position="108"/>
        <end position="123"/>
    </location>
</feature>
<evidence type="ECO:0000313" key="3">
    <source>
        <dbReference type="EMBL" id="TYK02218.1"/>
    </source>
</evidence>
<feature type="compositionally biased region" description="Basic and acidic residues" evidence="2">
    <location>
        <begin position="66"/>
        <end position="75"/>
    </location>
</feature>
<proteinExistence type="predicted"/>
<dbReference type="PANTHER" id="PTHR34689">
    <property type="entry name" value="NUCLEIC ACID-BINDING PROTEIN"/>
    <property type="match status" value="1"/>
</dbReference>
<accession>A0A5D3BTB2</accession>
<feature type="coiled-coil region" evidence="1">
    <location>
        <begin position="219"/>
        <end position="246"/>
    </location>
</feature>
<dbReference type="EMBL" id="SSTD01015735">
    <property type="protein sequence ID" value="TYK02218.1"/>
    <property type="molecule type" value="Genomic_DNA"/>
</dbReference>
<feature type="compositionally biased region" description="Basic residues" evidence="2">
    <location>
        <begin position="76"/>
        <end position="93"/>
    </location>
</feature>